<keyword evidence="2" id="KW-1185">Reference proteome</keyword>
<accession>A0A3P8JXP2</accession>
<name>A0A3P8JXP2_9TREM</name>
<dbReference type="AlphaFoldDB" id="A0A3P8JXP2"/>
<organism evidence="1 2">
    <name type="scientific">Schistosoma mattheei</name>
    <dbReference type="NCBI Taxonomy" id="31246"/>
    <lineage>
        <taxon>Eukaryota</taxon>
        <taxon>Metazoa</taxon>
        <taxon>Spiralia</taxon>
        <taxon>Lophotrochozoa</taxon>
        <taxon>Platyhelminthes</taxon>
        <taxon>Trematoda</taxon>
        <taxon>Digenea</taxon>
        <taxon>Strigeidida</taxon>
        <taxon>Schistosomatoidea</taxon>
        <taxon>Schistosomatidae</taxon>
        <taxon>Schistosoma</taxon>
    </lineage>
</organism>
<dbReference type="EMBL" id="UZAL01038564">
    <property type="protein sequence ID" value="VDP73943.1"/>
    <property type="molecule type" value="Genomic_DNA"/>
</dbReference>
<gene>
    <name evidence="1" type="ORF">SMTD_LOCUS17345</name>
</gene>
<protein>
    <submittedName>
        <fullName evidence="1">Uncharacterized protein</fullName>
    </submittedName>
</protein>
<dbReference type="Proteomes" id="UP000269396">
    <property type="component" value="Unassembled WGS sequence"/>
</dbReference>
<proteinExistence type="predicted"/>
<sequence length="112" mass="13168">MCFEFITQIRNASILFYSTLVQRIFGVNRSNAVKSRKNWCGFSDDIRIRKIASLALTSIIHPSVIMTTLNHLFDLMELFHESIPVKRWCNIRLNILHGLLLQVVHICFYHFM</sequence>
<evidence type="ECO:0000313" key="1">
    <source>
        <dbReference type="EMBL" id="VDP73943.1"/>
    </source>
</evidence>
<reference evidence="1 2" key="1">
    <citation type="submission" date="2018-11" db="EMBL/GenBank/DDBJ databases">
        <authorList>
            <consortium name="Pathogen Informatics"/>
        </authorList>
    </citation>
    <scope>NUCLEOTIDE SEQUENCE [LARGE SCALE GENOMIC DNA]</scope>
    <source>
        <strain>Denwood</strain>
        <strain evidence="2">Zambia</strain>
    </source>
</reference>
<evidence type="ECO:0000313" key="2">
    <source>
        <dbReference type="Proteomes" id="UP000269396"/>
    </source>
</evidence>